<dbReference type="Proteomes" id="UP001195483">
    <property type="component" value="Unassembled WGS sequence"/>
</dbReference>
<accession>A0AAE0S9C5</accession>
<name>A0AAE0S9C5_9BIVA</name>
<keyword evidence="2" id="KW-1185">Reference proteome</keyword>
<evidence type="ECO:0000313" key="1">
    <source>
        <dbReference type="EMBL" id="KAK3587664.1"/>
    </source>
</evidence>
<proteinExistence type="predicted"/>
<sequence>MNIIRFIQINTGCEYGDKSDWCGTNFQHSTDNYICYLGTSTVNNSDLCCKTCDQYKNNNRPDCLYGDRSYWCSYHIQSARNAHLCYMNERLCCGTCGQYARNHKEGIPLESIVMIMFAGSMSTIHNGVALLVYHSIRSISIPRGFSTIIHFGILRWSDAPVKRGKITGKLKVR</sequence>
<dbReference type="EMBL" id="JAEAOA010002355">
    <property type="protein sequence ID" value="KAK3587664.1"/>
    <property type="molecule type" value="Genomic_DNA"/>
</dbReference>
<reference evidence="1" key="1">
    <citation type="journal article" date="2021" name="Genome Biol. Evol.">
        <title>A High-Quality Reference Genome for a Parasitic Bivalve with Doubly Uniparental Inheritance (Bivalvia: Unionida).</title>
        <authorList>
            <person name="Smith C.H."/>
        </authorList>
    </citation>
    <scope>NUCLEOTIDE SEQUENCE</scope>
    <source>
        <strain evidence="1">CHS0354</strain>
    </source>
</reference>
<protein>
    <submittedName>
        <fullName evidence="1">Uncharacterized protein</fullName>
    </submittedName>
</protein>
<comment type="caution">
    <text evidence="1">The sequence shown here is derived from an EMBL/GenBank/DDBJ whole genome shotgun (WGS) entry which is preliminary data.</text>
</comment>
<gene>
    <name evidence="1" type="ORF">CHS0354_042448</name>
</gene>
<reference evidence="1" key="3">
    <citation type="submission" date="2023-05" db="EMBL/GenBank/DDBJ databases">
        <authorList>
            <person name="Smith C.H."/>
        </authorList>
    </citation>
    <scope>NUCLEOTIDE SEQUENCE</scope>
    <source>
        <strain evidence="1">CHS0354</strain>
        <tissue evidence="1">Mantle</tissue>
    </source>
</reference>
<evidence type="ECO:0000313" key="2">
    <source>
        <dbReference type="Proteomes" id="UP001195483"/>
    </source>
</evidence>
<reference evidence="1" key="2">
    <citation type="journal article" date="2021" name="Genome Biol. Evol.">
        <title>Developing a high-quality reference genome for a parasitic bivalve with doubly uniparental inheritance (Bivalvia: Unionida).</title>
        <authorList>
            <person name="Smith C.H."/>
        </authorList>
    </citation>
    <scope>NUCLEOTIDE SEQUENCE</scope>
    <source>
        <strain evidence="1">CHS0354</strain>
        <tissue evidence="1">Mantle</tissue>
    </source>
</reference>
<organism evidence="1 2">
    <name type="scientific">Potamilus streckersoni</name>
    <dbReference type="NCBI Taxonomy" id="2493646"/>
    <lineage>
        <taxon>Eukaryota</taxon>
        <taxon>Metazoa</taxon>
        <taxon>Spiralia</taxon>
        <taxon>Lophotrochozoa</taxon>
        <taxon>Mollusca</taxon>
        <taxon>Bivalvia</taxon>
        <taxon>Autobranchia</taxon>
        <taxon>Heteroconchia</taxon>
        <taxon>Palaeoheterodonta</taxon>
        <taxon>Unionida</taxon>
        <taxon>Unionoidea</taxon>
        <taxon>Unionidae</taxon>
        <taxon>Ambleminae</taxon>
        <taxon>Lampsilini</taxon>
        <taxon>Potamilus</taxon>
    </lineage>
</organism>
<dbReference type="AlphaFoldDB" id="A0AAE0S9C5"/>